<dbReference type="GO" id="GO:0016491">
    <property type="term" value="F:oxidoreductase activity"/>
    <property type="evidence" value="ECO:0007669"/>
    <property type="project" value="InterPro"/>
</dbReference>
<dbReference type="RefSeq" id="WP_141312954.1">
    <property type="nucleotide sequence ID" value="NZ_BJND01000050.1"/>
</dbReference>
<proteinExistence type="predicted"/>
<dbReference type="SUPFAM" id="SSF47240">
    <property type="entry name" value="Ferritin-like"/>
    <property type="match status" value="1"/>
</dbReference>
<dbReference type="Proteomes" id="UP000317881">
    <property type="component" value="Unassembled WGS sequence"/>
</dbReference>
<evidence type="ECO:0000313" key="1">
    <source>
        <dbReference type="EMBL" id="GEC08292.1"/>
    </source>
</evidence>
<dbReference type="Gene3D" id="1.10.620.20">
    <property type="entry name" value="Ribonucleotide Reductase, subunit A"/>
    <property type="match status" value="1"/>
</dbReference>
<accession>A0A4Y3VMQ8</accession>
<organism evidence="1 2">
    <name type="scientific">Streptomyces spinoverrucosus</name>
    <dbReference type="NCBI Taxonomy" id="284043"/>
    <lineage>
        <taxon>Bacteria</taxon>
        <taxon>Bacillati</taxon>
        <taxon>Actinomycetota</taxon>
        <taxon>Actinomycetes</taxon>
        <taxon>Kitasatosporales</taxon>
        <taxon>Streptomycetaceae</taxon>
        <taxon>Streptomyces</taxon>
    </lineage>
</organism>
<dbReference type="InterPro" id="IPR012348">
    <property type="entry name" value="RNR-like"/>
</dbReference>
<name>A0A4Y3VMQ8_9ACTN</name>
<dbReference type="InterPro" id="IPR009078">
    <property type="entry name" value="Ferritin-like_SF"/>
</dbReference>
<comment type="caution">
    <text evidence="1">The sequence shown here is derived from an EMBL/GenBank/DDBJ whole genome shotgun (WGS) entry which is preliminary data.</text>
</comment>
<gene>
    <name evidence="1" type="ORF">SSP24_59470</name>
</gene>
<dbReference type="AlphaFoldDB" id="A0A4Y3VMQ8"/>
<dbReference type="EMBL" id="BJND01000050">
    <property type="protein sequence ID" value="GEC08292.1"/>
    <property type="molecule type" value="Genomic_DNA"/>
</dbReference>
<reference evidence="1 2" key="1">
    <citation type="submission" date="2019-06" db="EMBL/GenBank/DDBJ databases">
        <title>Whole genome shotgun sequence of Streptomyces spinoverrucosus NBRC 14228.</title>
        <authorList>
            <person name="Hosoyama A."/>
            <person name="Uohara A."/>
            <person name="Ohji S."/>
            <person name="Ichikawa N."/>
        </authorList>
    </citation>
    <scope>NUCLEOTIDE SEQUENCE [LARGE SCALE GENOMIC DNA]</scope>
    <source>
        <strain evidence="1 2">NBRC 14228</strain>
    </source>
</reference>
<evidence type="ECO:0008006" key="3">
    <source>
        <dbReference type="Google" id="ProtNLM"/>
    </source>
</evidence>
<keyword evidence="2" id="KW-1185">Reference proteome</keyword>
<protein>
    <recommendedName>
        <fullName evidence="3">VlmB-like protein</fullName>
    </recommendedName>
</protein>
<evidence type="ECO:0000313" key="2">
    <source>
        <dbReference type="Proteomes" id="UP000317881"/>
    </source>
</evidence>
<sequence length="331" mass="36862">MTTSVDRTSVPAAIPEVPAIPAEADRHRAPSLLDGALHAELTPEGCDLGYWFRAVPEGTLGGHPMGRSPDVVVPDHMLREGPLRQAVMQELAFRSMAEEKAARAISHLVAYAPDLAGMDFYTTQLMDEARHAYAFRGHLLELGVLEADVEGTMEDLAGADRDAVLTPLEEFGLEVLRDGRDYIGGVITLTVLVEGVLAPTAELSERKWRPFDPAAAEIERAAGIDEIRHLSVGTTIVRRHLRRYPRERDRIAALIERGTRLWAQLPVQELTFRREQLYQQGLEQHRDLAGDYEVWPGRRLVDTTAEERMRTAAEWAHTTQQARLADMGLAP</sequence>
<dbReference type="OrthoDB" id="3862142at2"/>